<dbReference type="PROSITE" id="PS01124">
    <property type="entry name" value="HTH_ARAC_FAMILY_2"/>
    <property type="match status" value="1"/>
</dbReference>
<comment type="caution">
    <text evidence="5">The sequence shown here is derived from an EMBL/GenBank/DDBJ whole genome shotgun (WGS) entry which is preliminary data.</text>
</comment>
<dbReference type="InterPro" id="IPR018060">
    <property type="entry name" value="HTH_AraC"/>
</dbReference>
<dbReference type="Pfam" id="PF02311">
    <property type="entry name" value="AraC_binding"/>
    <property type="match status" value="1"/>
</dbReference>
<evidence type="ECO:0000256" key="3">
    <source>
        <dbReference type="ARBA" id="ARBA00023163"/>
    </source>
</evidence>
<dbReference type="AlphaFoldDB" id="A0A4Z0BKK7"/>
<dbReference type="InterPro" id="IPR009057">
    <property type="entry name" value="Homeodomain-like_sf"/>
</dbReference>
<name>A0A4Z0BKK7_9BURK</name>
<dbReference type="RefSeq" id="WP_135285395.1">
    <property type="nucleotide sequence ID" value="NZ_SMLL01000004.1"/>
</dbReference>
<dbReference type="SUPFAM" id="SSF46689">
    <property type="entry name" value="Homeodomain-like"/>
    <property type="match status" value="1"/>
</dbReference>
<dbReference type="SMART" id="SM00342">
    <property type="entry name" value="HTH_ARAC"/>
    <property type="match status" value="1"/>
</dbReference>
<dbReference type="OrthoDB" id="9789899at2"/>
<feature type="domain" description="HTH araC/xylS-type" evidence="4">
    <location>
        <begin position="180"/>
        <end position="278"/>
    </location>
</feature>
<dbReference type="Gene3D" id="1.10.10.60">
    <property type="entry name" value="Homeodomain-like"/>
    <property type="match status" value="1"/>
</dbReference>
<reference evidence="5 6" key="1">
    <citation type="submission" date="2019-03" db="EMBL/GenBank/DDBJ databases">
        <title>Ramlibacter rhizophilus CCTCC AB2015357, whole genome shotgun sequence.</title>
        <authorList>
            <person name="Zhang X."/>
            <person name="Feng G."/>
            <person name="Zhu H."/>
        </authorList>
    </citation>
    <scope>NUCLEOTIDE SEQUENCE [LARGE SCALE GENOMIC DNA]</scope>
    <source>
        <strain evidence="5 6">CCTCC AB2015357</strain>
    </source>
</reference>
<dbReference type="SUPFAM" id="SSF51215">
    <property type="entry name" value="Regulatory protein AraC"/>
    <property type="match status" value="1"/>
</dbReference>
<evidence type="ECO:0000313" key="6">
    <source>
        <dbReference type="Proteomes" id="UP000297564"/>
    </source>
</evidence>
<accession>A0A4Z0BKK7</accession>
<dbReference type="Proteomes" id="UP000297564">
    <property type="component" value="Unassembled WGS sequence"/>
</dbReference>
<keyword evidence="6" id="KW-1185">Reference proteome</keyword>
<gene>
    <name evidence="5" type="ORF">EZ242_12010</name>
</gene>
<dbReference type="EMBL" id="SMLL01000004">
    <property type="protein sequence ID" value="TFY99852.1"/>
    <property type="molecule type" value="Genomic_DNA"/>
</dbReference>
<sequence length="289" mass="31515">MATAPLDLSVETHVVSPSTRSTVVRAEHCEALAARHIAHVAVVDAAAPYAVVRTHLSGAFFQVCLAGEGKTLLDGAWYPHTPGMASFSPAHVLHAFHCAPRKRWRVAWVRFMPSSPRSVHGAMAPSMMAFDGEVLAHAILGLAAETAGADDPGNCAVWVDVIERYTTLLLEPLQRQPRLVALWNLVEADLARAWSLAEMARLANTSEEHLRRLCQQSLGRSPGRQLATMRMARAAHLLATTTLKIEAVAQAVGYVNPFAFSNTFKRLTGFRPSDYRSRPASAKVQSELH</sequence>
<keyword evidence="2" id="KW-0238">DNA-binding</keyword>
<evidence type="ECO:0000259" key="4">
    <source>
        <dbReference type="PROSITE" id="PS01124"/>
    </source>
</evidence>
<dbReference type="GO" id="GO:0043565">
    <property type="term" value="F:sequence-specific DNA binding"/>
    <property type="evidence" value="ECO:0007669"/>
    <property type="project" value="InterPro"/>
</dbReference>
<evidence type="ECO:0000256" key="1">
    <source>
        <dbReference type="ARBA" id="ARBA00023015"/>
    </source>
</evidence>
<dbReference type="Gene3D" id="2.60.120.10">
    <property type="entry name" value="Jelly Rolls"/>
    <property type="match status" value="1"/>
</dbReference>
<evidence type="ECO:0000256" key="2">
    <source>
        <dbReference type="ARBA" id="ARBA00023125"/>
    </source>
</evidence>
<dbReference type="GO" id="GO:0003700">
    <property type="term" value="F:DNA-binding transcription factor activity"/>
    <property type="evidence" value="ECO:0007669"/>
    <property type="project" value="InterPro"/>
</dbReference>
<protein>
    <submittedName>
        <fullName evidence="5">AraC family transcriptional regulator</fullName>
    </submittedName>
</protein>
<dbReference type="InterPro" id="IPR003313">
    <property type="entry name" value="AraC-bd"/>
</dbReference>
<dbReference type="Pfam" id="PF12833">
    <property type="entry name" value="HTH_18"/>
    <property type="match status" value="1"/>
</dbReference>
<dbReference type="PANTHER" id="PTHR43280">
    <property type="entry name" value="ARAC-FAMILY TRANSCRIPTIONAL REGULATOR"/>
    <property type="match status" value="1"/>
</dbReference>
<dbReference type="InterPro" id="IPR014710">
    <property type="entry name" value="RmlC-like_jellyroll"/>
</dbReference>
<keyword evidence="3" id="KW-0804">Transcription</keyword>
<proteinExistence type="predicted"/>
<keyword evidence="1" id="KW-0805">Transcription regulation</keyword>
<dbReference type="PANTHER" id="PTHR43280:SF11">
    <property type="entry name" value="RCS-SPECIFIC HTH-TYPE TRANSCRIPTIONAL ACTIVATOR RCLR"/>
    <property type="match status" value="1"/>
</dbReference>
<organism evidence="5 6">
    <name type="scientific">Ramlibacter rhizophilus</name>
    <dbReference type="NCBI Taxonomy" id="1781167"/>
    <lineage>
        <taxon>Bacteria</taxon>
        <taxon>Pseudomonadati</taxon>
        <taxon>Pseudomonadota</taxon>
        <taxon>Betaproteobacteria</taxon>
        <taxon>Burkholderiales</taxon>
        <taxon>Comamonadaceae</taxon>
        <taxon>Ramlibacter</taxon>
    </lineage>
</organism>
<evidence type="ECO:0000313" key="5">
    <source>
        <dbReference type="EMBL" id="TFY99852.1"/>
    </source>
</evidence>
<dbReference type="InterPro" id="IPR037923">
    <property type="entry name" value="HTH-like"/>
</dbReference>